<dbReference type="PANTHER" id="PTHR43805:SF1">
    <property type="entry name" value="GP-PDE DOMAIN-CONTAINING PROTEIN"/>
    <property type="match status" value="1"/>
</dbReference>
<dbReference type="Proteomes" id="UP000559182">
    <property type="component" value="Unassembled WGS sequence"/>
</dbReference>
<dbReference type="PANTHER" id="PTHR43805">
    <property type="entry name" value="GLYCEROPHOSPHORYL DIESTER PHOSPHODIESTERASE"/>
    <property type="match status" value="1"/>
</dbReference>
<dbReference type="RefSeq" id="WP_343065822.1">
    <property type="nucleotide sequence ID" value="NZ_JACHVQ010000001.1"/>
</dbReference>
<dbReference type="Pfam" id="PF03009">
    <property type="entry name" value="GDPD"/>
    <property type="match status" value="1"/>
</dbReference>
<gene>
    <name evidence="2" type="ORF">FHU39_002206</name>
</gene>
<evidence type="ECO:0000313" key="3">
    <source>
        <dbReference type="Proteomes" id="UP000559182"/>
    </source>
</evidence>
<comment type="caution">
    <text evidence="2">The sequence shown here is derived from an EMBL/GenBank/DDBJ whole genome shotgun (WGS) entry which is preliminary data.</text>
</comment>
<evidence type="ECO:0000259" key="1">
    <source>
        <dbReference type="PROSITE" id="PS51704"/>
    </source>
</evidence>
<reference evidence="2 3" key="1">
    <citation type="submission" date="2020-08" db="EMBL/GenBank/DDBJ databases">
        <title>Sequencing the genomes of 1000 actinobacteria strains.</title>
        <authorList>
            <person name="Klenk H.-P."/>
        </authorList>
    </citation>
    <scope>NUCLEOTIDE SEQUENCE [LARGE SCALE GENOMIC DNA]</scope>
    <source>
        <strain evidence="2 3">DSM 105369</strain>
    </source>
</reference>
<dbReference type="GO" id="GO:0008889">
    <property type="term" value="F:glycerophosphodiester phosphodiesterase activity"/>
    <property type="evidence" value="ECO:0007669"/>
    <property type="project" value="UniProtKB-EC"/>
</dbReference>
<proteinExistence type="predicted"/>
<evidence type="ECO:0000313" key="2">
    <source>
        <dbReference type="EMBL" id="MBB2892222.1"/>
    </source>
</evidence>
<sequence>MAHTAFFDHPGVIAMAHRGFSSGDQVLENSLAAFGAAVDLGYRYVETDVHATSDGTLIAFHDDRLDRVTDRSGAIGALPWSTVREAKIGGTQEIPTLDALLESWPELRINIDCKTAAAVEPLAEVIERHAAHDRVCVASFSDRRRRAVLRRLSRPVATSGGQSVIARFVLGGRVPARARVPLGERALRDVDCLQVPVAAGRLRVVSAATLRRAHHAGVQIHVWTIDDADQIRQLLDLGVDGIMTDRADILREVLVERGEWAD</sequence>
<protein>
    <submittedName>
        <fullName evidence="2">Glycerophosphoryl diester phosphodiesterase</fullName>
        <ecNumber evidence="2">3.1.4.46</ecNumber>
    </submittedName>
</protein>
<dbReference type="SUPFAM" id="SSF51695">
    <property type="entry name" value="PLC-like phosphodiesterases"/>
    <property type="match status" value="1"/>
</dbReference>
<organism evidence="2 3">
    <name type="scientific">Flexivirga oryzae</name>
    <dbReference type="NCBI Taxonomy" id="1794944"/>
    <lineage>
        <taxon>Bacteria</taxon>
        <taxon>Bacillati</taxon>
        <taxon>Actinomycetota</taxon>
        <taxon>Actinomycetes</taxon>
        <taxon>Micrococcales</taxon>
        <taxon>Dermacoccaceae</taxon>
        <taxon>Flexivirga</taxon>
    </lineage>
</organism>
<dbReference type="GO" id="GO:0006629">
    <property type="term" value="P:lipid metabolic process"/>
    <property type="evidence" value="ECO:0007669"/>
    <property type="project" value="InterPro"/>
</dbReference>
<keyword evidence="3" id="KW-1185">Reference proteome</keyword>
<dbReference type="InterPro" id="IPR017946">
    <property type="entry name" value="PLC-like_Pdiesterase_TIM-brl"/>
</dbReference>
<accession>A0A839NCC4</accession>
<name>A0A839NCC4_9MICO</name>
<dbReference type="InterPro" id="IPR030395">
    <property type="entry name" value="GP_PDE_dom"/>
</dbReference>
<dbReference type="AlphaFoldDB" id="A0A839NCC4"/>
<dbReference type="Gene3D" id="3.20.20.190">
    <property type="entry name" value="Phosphatidylinositol (PI) phosphodiesterase"/>
    <property type="match status" value="1"/>
</dbReference>
<feature type="domain" description="GP-PDE" evidence="1">
    <location>
        <begin position="12"/>
        <end position="254"/>
    </location>
</feature>
<dbReference type="EMBL" id="JACHVQ010000001">
    <property type="protein sequence ID" value="MBB2892222.1"/>
    <property type="molecule type" value="Genomic_DNA"/>
</dbReference>
<keyword evidence="2" id="KW-0378">Hydrolase</keyword>
<dbReference type="PROSITE" id="PS51704">
    <property type="entry name" value="GP_PDE"/>
    <property type="match status" value="1"/>
</dbReference>
<dbReference type="EC" id="3.1.4.46" evidence="2"/>